<dbReference type="UniPathway" id="UPA00378"/>
<feature type="transmembrane region" description="Helical" evidence="16">
    <location>
        <begin position="126"/>
        <end position="146"/>
    </location>
</feature>
<dbReference type="EMBL" id="KK583197">
    <property type="protein sequence ID" value="KDO31570.1"/>
    <property type="molecule type" value="Genomic_DNA"/>
</dbReference>
<evidence type="ECO:0000256" key="12">
    <source>
        <dbReference type="ARBA" id="ARBA00022989"/>
    </source>
</evidence>
<dbReference type="GO" id="GO:0004579">
    <property type="term" value="F:dolichyl-diphosphooligosaccharide-protein glycotransferase activity"/>
    <property type="evidence" value="ECO:0007669"/>
    <property type="project" value="UniProtKB-EC"/>
</dbReference>
<feature type="transmembrane region" description="Helical" evidence="16">
    <location>
        <begin position="214"/>
        <end position="230"/>
    </location>
</feature>
<reference evidence="18 19" key="1">
    <citation type="journal article" date="2013" name="PLoS Genet.">
        <title>Distinctive expansion of potential virulence genes in the genome of the oomycete fish pathogen Saprolegnia parasitica.</title>
        <authorList>
            <person name="Jiang R.H."/>
            <person name="de Bruijn I."/>
            <person name="Haas B.J."/>
            <person name="Belmonte R."/>
            <person name="Lobach L."/>
            <person name="Christie J."/>
            <person name="van den Ackerveken G."/>
            <person name="Bottin A."/>
            <person name="Bulone V."/>
            <person name="Diaz-Moreno S.M."/>
            <person name="Dumas B."/>
            <person name="Fan L."/>
            <person name="Gaulin E."/>
            <person name="Govers F."/>
            <person name="Grenville-Briggs L.J."/>
            <person name="Horner N.R."/>
            <person name="Levin J.Z."/>
            <person name="Mammella M."/>
            <person name="Meijer H.J."/>
            <person name="Morris P."/>
            <person name="Nusbaum C."/>
            <person name="Oome S."/>
            <person name="Phillips A.J."/>
            <person name="van Rooyen D."/>
            <person name="Rzeszutek E."/>
            <person name="Saraiva M."/>
            <person name="Secombes C.J."/>
            <person name="Seidl M.F."/>
            <person name="Snel B."/>
            <person name="Stassen J.H."/>
            <person name="Sykes S."/>
            <person name="Tripathy S."/>
            <person name="van den Berg H."/>
            <person name="Vega-Arreguin J.C."/>
            <person name="Wawra S."/>
            <person name="Young S.K."/>
            <person name="Zeng Q."/>
            <person name="Dieguez-Uribeondo J."/>
            <person name="Russ C."/>
            <person name="Tyler B.M."/>
            <person name="van West P."/>
        </authorList>
    </citation>
    <scope>NUCLEOTIDE SEQUENCE [LARGE SCALE GENOMIC DNA]</scope>
    <source>
        <strain evidence="18 19">CBS 223.65</strain>
    </source>
</reference>
<evidence type="ECO:0000313" key="19">
    <source>
        <dbReference type="Proteomes" id="UP000030745"/>
    </source>
</evidence>
<evidence type="ECO:0000313" key="18">
    <source>
        <dbReference type="EMBL" id="KDO31570.1"/>
    </source>
</evidence>
<feature type="domain" description="Oligosaccharyl transferase STT3 N-terminal" evidence="17">
    <location>
        <begin position="65"/>
        <end position="255"/>
    </location>
</feature>
<accession>A0A067CQQ4</accession>
<keyword evidence="10" id="KW-0479">Metal-binding</keyword>
<organism evidence="18 19">
    <name type="scientific">Saprolegnia parasitica (strain CBS 223.65)</name>
    <dbReference type="NCBI Taxonomy" id="695850"/>
    <lineage>
        <taxon>Eukaryota</taxon>
        <taxon>Sar</taxon>
        <taxon>Stramenopiles</taxon>
        <taxon>Oomycota</taxon>
        <taxon>Saprolegniomycetes</taxon>
        <taxon>Saprolegniales</taxon>
        <taxon>Saprolegniaceae</taxon>
        <taxon>Saprolegnia</taxon>
    </lineage>
</organism>
<evidence type="ECO:0000256" key="15">
    <source>
        <dbReference type="ARBA" id="ARBA00048829"/>
    </source>
</evidence>
<evidence type="ECO:0000256" key="3">
    <source>
        <dbReference type="ARBA" id="ARBA00004127"/>
    </source>
</evidence>
<dbReference type="Proteomes" id="UP000030745">
    <property type="component" value="Unassembled WGS sequence"/>
</dbReference>
<keyword evidence="9 16" id="KW-0812">Transmembrane</keyword>
<evidence type="ECO:0000256" key="2">
    <source>
        <dbReference type="ARBA" id="ARBA00001946"/>
    </source>
</evidence>
<feature type="transmembrane region" description="Helical" evidence="16">
    <location>
        <begin position="236"/>
        <end position="255"/>
    </location>
</feature>
<comment type="cofactor">
    <cofactor evidence="2">
        <name>Mg(2+)</name>
        <dbReference type="ChEBI" id="CHEBI:18420"/>
    </cofactor>
</comment>
<evidence type="ECO:0000256" key="6">
    <source>
        <dbReference type="ARBA" id="ARBA00012605"/>
    </source>
</evidence>
<evidence type="ECO:0000259" key="17">
    <source>
        <dbReference type="Pfam" id="PF02516"/>
    </source>
</evidence>
<dbReference type="KEGG" id="spar:SPRG_03499"/>
<dbReference type="PANTHER" id="PTHR13872:SF1">
    <property type="entry name" value="DOLICHYL-DIPHOSPHOOLIGOSACCHARIDE--PROTEIN GLYCOSYLTRANSFERASE SUBUNIT STT3B"/>
    <property type="match status" value="1"/>
</dbReference>
<feature type="transmembrane region" description="Helical" evidence="16">
    <location>
        <begin position="184"/>
        <end position="202"/>
    </location>
</feature>
<dbReference type="OrthoDB" id="197692at2759"/>
<dbReference type="GO" id="GO:0016020">
    <property type="term" value="C:membrane"/>
    <property type="evidence" value="ECO:0007669"/>
    <property type="project" value="InterPro"/>
</dbReference>
<evidence type="ECO:0000256" key="8">
    <source>
        <dbReference type="ARBA" id="ARBA00022679"/>
    </source>
</evidence>
<dbReference type="InterPro" id="IPR003674">
    <property type="entry name" value="Oligo_trans_STT3"/>
</dbReference>
<name>A0A067CQQ4_SAPPC</name>
<dbReference type="STRING" id="695850.A0A067CQQ4"/>
<comment type="catalytic activity">
    <reaction evidence="15">
        <text>a di-trans,poly-cis-dolichyl diphosphooligosaccharide + L-asparaginyl-[protein] = N(4)-(oligosaccharide-(1-&gt;4)-N-acetyl-beta-D-glucosaminyl-(1-&gt;4)-N-acetyl-beta-D-glucosaminyl)-L-asparaginyl-[protein] + a di-trans,poly-cis-dolichyl diphosphate + H(+)</text>
        <dbReference type="Rhea" id="RHEA:22980"/>
        <dbReference type="Rhea" id="RHEA-COMP:12804"/>
        <dbReference type="Rhea" id="RHEA-COMP:12805"/>
        <dbReference type="Rhea" id="RHEA-COMP:19506"/>
        <dbReference type="Rhea" id="RHEA-COMP:19509"/>
        <dbReference type="ChEBI" id="CHEBI:15378"/>
        <dbReference type="ChEBI" id="CHEBI:50347"/>
        <dbReference type="ChEBI" id="CHEBI:57497"/>
        <dbReference type="ChEBI" id="CHEBI:57570"/>
        <dbReference type="ChEBI" id="CHEBI:132529"/>
        <dbReference type="EC" id="2.4.99.18"/>
    </reaction>
</comment>
<comment type="pathway">
    <text evidence="4">Protein modification; protein glycosylation.</text>
</comment>
<dbReference type="OMA" id="FCMILTF"/>
<comment type="cofactor">
    <cofactor evidence="1">
        <name>Mn(2+)</name>
        <dbReference type="ChEBI" id="CHEBI:29035"/>
    </cofactor>
</comment>
<evidence type="ECO:0000256" key="14">
    <source>
        <dbReference type="ARBA" id="ARBA00023211"/>
    </source>
</evidence>
<gene>
    <name evidence="18" type="ORF">SPRG_03499</name>
</gene>
<dbReference type="AlphaFoldDB" id="A0A067CQQ4"/>
<evidence type="ECO:0000256" key="9">
    <source>
        <dbReference type="ARBA" id="ARBA00022692"/>
    </source>
</evidence>
<evidence type="ECO:0000256" key="1">
    <source>
        <dbReference type="ARBA" id="ARBA00001936"/>
    </source>
</evidence>
<evidence type="ECO:0000256" key="13">
    <source>
        <dbReference type="ARBA" id="ARBA00023136"/>
    </source>
</evidence>
<dbReference type="PANTHER" id="PTHR13872">
    <property type="entry name" value="DOLICHYL-DIPHOSPHOOLIGOSACCHARIDE--PROTEIN GLYCOSYLTRANSFERASE SUBUNIT"/>
    <property type="match status" value="1"/>
</dbReference>
<dbReference type="InterPro" id="IPR048307">
    <property type="entry name" value="STT3_N"/>
</dbReference>
<dbReference type="Pfam" id="PF02516">
    <property type="entry name" value="STT3"/>
    <property type="match status" value="1"/>
</dbReference>
<dbReference type="EC" id="2.4.99.18" evidence="6"/>
<protein>
    <recommendedName>
        <fullName evidence="6">dolichyl-diphosphooligosaccharide--protein glycotransferase</fullName>
        <ecNumber evidence="6">2.4.99.18</ecNumber>
    </recommendedName>
</protein>
<comment type="similarity">
    <text evidence="5">Belongs to the STT3 family.</text>
</comment>
<evidence type="ECO:0000256" key="11">
    <source>
        <dbReference type="ARBA" id="ARBA00022842"/>
    </source>
</evidence>
<keyword evidence="14" id="KW-0464">Manganese</keyword>
<dbReference type="GO" id="GO:0012505">
    <property type="term" value="C:endomembrane system"/>
    <property type="evidence" value="ECO:0007669"/>
    <property type="project" value="UniProtKB-SubCell"/>
</dbReference>
<evidence type="ECO:0000256" key="7">
    <source>
        <dbReference type="ARBA" id="ARBA00022676"/>
    </source>
</evidence>
<keyword evidence="19" id="KW-1185">Reference proteome</keyword>
<keyword evidence="13 16" id="KW-0472">Membrane</keyword>
<dbReference type="RefSeq" id="XP_012197477.1">
    <property type="nucleotide sequence ID" value="XM_012342087.1"/>
</dbReference>
<sequence>MAKPVTKAAPSVAAEAKGDDPAFATISGSVMDQSKVIFGVPVSSPPGYDIEDDSSTLAPVLKYGLLAAICLMSFSIRLFSVVRYESVIHEFDPYFNFRTTKYLASEGFLEFLDWFDDRAWYPLGRIIGGTIYPGLMYTAALVYWVLNWLNISINVRNTCVFLAPMFAANTAIASYMLTKEVTKRTSAGLLAAAFAGVVPSYISRSVGGSYDNEGVAIFALIFVFYLWIKAVNTGSMFWAAACSLAYFYMVAAWAATSSSST</sequence>
<evidence type="ECO:0000256" key="16">
    <source>
        <dbReference type="SAM" id="Phobius"/>
    </source>
</evidence>
<proteinExistence type="inferred from homology"/>
<comment type="subcellular location">
    <subcellularLocation>
        <location evidence="3">Endomembrane system</location>
        <topology evidence="3">Multi-pass membrane protein</topology>
    </subcellularLocation>
</comment>
<keyword evidence="8" id="KW-0808">Transferase</keyword>
<keyword evidence="12 16" id="KW-1133">Transmembrane helix</keyword>
<evidence type="ECO:0000256" key="4">
    <source>
        <dbReference type="ARBA" id="ARBA00004922"/>
    </source>
</evidence>
<dbReference type="VEuPathDB" id="FungiDB:SPRG_03499"/>
<keyword evidence="7" id="KW-0328">Glycosyltransferase</keyword>
<evidence type="ECO:0000256" key="5">
    <source>
        <dbReference type="ARBA" id="ARBA00010810"/>
    </source>
</evidence>
<keyword evidence="11" id="KW-0460">Magnesium</keyword>
<dbReference type="GeneID" id="24126001"/>
<dbReference type="GO" id="GO:0046872">
    <property type="term" value="F:metal ion binding"/>
    <property type="evidence" value="ECO:0007669"/>
    <property type="project" value="UniProtKB-KW"/>
</dbReference>
<feature type="transmembrane region" description="Helical" evidence="16">
    <location>
        <begin position="63"/>
        <end position="82"/>
    </location>
</feature>
<evidence type="ECO:0000256" key="10">
    <source>
        <dbReference type="ARBA" id="ARBA00022723"/>
    </source>
</evidence>
<feature type="transmembrane region" description="Helical" evidence="16">
    <location>
        <begin position="158"/>
        <end position="178"/>
    </location>
</feature>